<evidence type="ECO:0000313" key="13">
    <source>
        <dbReference type="Proteomes" id="UP000831327"/>
    </source>
</evidence>
<dbReference type="PROSITE" id="PS50122">
    <property type="entry name" value="CHEB"/>
    <property type="match status" value="1"/>
</dbReference>
<dbReference type="SUPFAM" id="SSF55874">
    <property type="entry name" value="ATPase domain of HSP90 chaperone/DNA topoisomerase II/histidine kinase"/>
    <property type="match status" value="1"/>
</dbReference>
<dbReference type="SUPFAM" id="SSF53335">
    <property type="entry name" value="S-adenosyl-L-methionine-dependent methyltransferases"/>
    <property type="match status" value="1"/>
</dbReference>
<name>A0ABM7Y6C2_9PROT</name>
<evidence type="ECO:0000256" key="3">
    <source>
        <dbReference type="ARBA" id="ARBA00022500"/>
    </source>
</evidence>
<feature type="domain" description="Histidine kinase" evidence="7">
    <location>
        <begin position="821"/>
        <end position="1034"/>
    </location>
</feature>
<feature type="domain" description="CheB-type methylesterase" evidence="10">
    <location>
        <begin position="1"/>
        <end position="158"/>
    </location>
</feature>
<dbReference type="PANTHER" id="PTHR24422">
    <property type="entry name" value="CHEMOTAXIS PROTEIN METHYLTRANSFERASE"/>
    <property type="match status" value="1"/>
</dbReference>
<dbReference type="InterPro" id="IPR000700">
    <property type="entry name" value="PAS-assoc_C"/>
</dbReference>
<evidence type="ECO:0000259" key="9">
    <source>
        <dbReference type="PROSITE" id="PS50113"/>
    </source>
</evidence>
<dbReference type="PROSITE" id="PS50113">
    <property type="entry name" value="PAC"/>
    <property type="match status" value="1"/>
</dbReference>
<dbReference type="SMART" id="SM00448">
    <property type="entry name" value="REC"/>
    <property type="match status" value="1"/>
</dbReference>
<dbReference type="InterPro" id="IPR011006">
    <property type="entry name" value="CheY-like_superfamily"/>
</dbReference>
<proteinExistence type="predicted"/>
<dbReference type="PRINTS" id="PR00996">
    <property type="entry name" value="CHERMTFRASE"/>
</dbReference>
<dbReference type="InterPro" id="IPR000673">
    <property type="entry name" value="Sig_transdc_resp-reg_Me-estase"/>
</dbReference>
<dbReference type="PROSITE" id="PS50110">
    <property type="entry name" value="RESPONSE_REGULATORY"/>
    <property type="match status" value="1"/>
</dbReference>
<dbReference type="SMART" id="SM00387">
    <property type="entry name" value="HATPase_c"/>
    <property type="match status" value="1"/>
</dbReference>
<feature type="coiled-coil region" evidence="6">
    <location>
        <begin position="603"/>
        <end position="690"/>
    </location>
</feature>
<evidence type="ECO:0000256" key="4">
    <source>
        <dbReference type="PROSITE-ProRule" id="PRU00050"/>
    </source>
</evidence>
<dbReference type="Pfam" id="PF13596">
    <property type="entry name" value="PAS_10"/>
    <property type="match status" value="1"/>
</dbReference>
<keyword evidence="3" id="KW-0145">Chemotaxis</keyword>
<dbReference type="SMART" id="SM00388">
    <property type="entry name" value="HisKA"/>
    <property type="match status" value="1"/>
</dbReference>
<dbReference type="Gene3D" id="1.10.287.130">
    <property type="match status" value="1"/>
</dbReference>
<keyword evidence="5" id="KW-0597">Phosphoprotein</keyword>
<dbReference type="Gene3D" id="3.40.50.150">
    <property type="entry name" value="Vaccinia Virus protein VP39"/>
    <property type="match status" value="1"/>
</dbReference>
<dbReference type="PROSITE" id="PS50123">
    <property type="entry name" value="CHER"/>
    <property type="match status" value="1"/>
</dbReference>
<feature type="modified residue" description="4-aspartylphosphate" evidence="5">
    <location>
        <position position="1112"/>
    </location>
</feature>
<reference evidence="12 13" key="1">
    <citation type="journal article" date="2016" name="Microbes Environ.">
        <title>Phylogenetically diverse aerobic anoxygenic phototrophic bacteria isolated from epilithic biofilms in Tama river, Japan.</title>
        <authorList>
            <person name="Hirose S."/>
            <person name="Matsuura K."/>
            <person name="Haruta S."/>
        </authorList>
    </citation>
    <scope>NUCLEOTIDE SEQUENCE [LARGE SCALE GENOMIC DNA]</scope>
    <source>
        <strain evidence="12 13">S08</strain>
    </source>
</reference>
<evidence type="ECO:0000259" key="10">
    <source>
        <dbReference type="PROSITE" id="PS50122"/>
    </source>
</evidence>
<dbReference type="InterPro" id="IPR036097">
    <property type="entry name" value="HisK_dim/P_sf"/>
</dbReference>
<dbReference type="InterPro" id="IPR000780">
    <property type="entry name" value="CheR_MeTrfase"/>
</dbReference>
<dbReference type="InterPro" id="IPR036890">
    <property type="entry name" value="HATPase_C_sf"/>
</dbReference>
<evidence type="ECO:0000259" key="8">
    <source>
        <dbReference type="PROSITE" id="PS50110"/>
    </source>
</evidence>
<dbReference type="InterPro" id="IPR003594">
    <property type="entry name" value="HATPase_dom"/>
</dbReference>
<evidence type="ECO:0000256" key="6">
    <source>
        <dbReference type="SAM" id="Coils"/>
    </source>
</evidence>
<dbReference type="SMART" id="SM00138">
    <property type="entry name" value="MeTrc"/>
    <property type="match status" value="1"/>
</dbReference>
<dbReference type="Pfam" id="PF00072">
    <property type="entry name" value="Response_reg"/>
    <property type="match status" value="1"/>
</dbReference>
<dbReference type="Gene3D" id="3.30.565.10">
    <property type="entry name" value="Histidine kinase-like ATPase, C-terminal domain"/>
    <property type="match status" value="1"/>
</dbReference>
<dbReference type="SUPFAM" id="SSF52738">
    <property type="entry name" value="Methylesterase CheB, C-terminal domain"/>
    <property type="match status" value="1"/>
</dbReference>
<dbReference type="Gene3D" id="3.40.50.180">
    <property type="entry name" value="Methylesterase CheB, C-terminal domain"/>
    <property type="match status" value="1"/>
</dbReference>
<organism evidence="12 13">
    <name type="scientific">Roseomonas fluvialis</name>
    <dbReference type="NCBI Taxonomy" id="1750527"/>
    <lineage>
        <taxon>Bacteria</taxon>
        <taxon>Pseudomonadati</taxon>
        <taxon>Pseudomonadota</taxon>
        <taxon>Alphaproteobacteria</taxon>
        <taxon>Acetobacterales</taxon>
        <taxon>Roseomonadaceae</taxon>
        <taxon>Roseomonas</taxon>
    </lineage>
</organism>
<dbReference type="SUPFAM" id="SSF52172">
    <property type="entry name" value="CheY-like"/>
    <property type="match status" value="1"/>
</dbReference>
<dbReference type="Pfam" id="PF03705">
    <property type="entry name" value="CheR_N"/>
    <property type="match status" value="1"/>
</dbReference>
<comment type="catalytic activity">
    <reaction evidence="1">
        <text>ATP + protein L-histidine = ADP + protein N-phospho-L-histidine.</text>
        <dbReference type="EC" id="2.7.13.3"/>
    </reaction>
</comment>
<dbReference type="EC" id="2.7.13.3" evidence="2"/>
<dbReference type="SUPFAM" id="SSF47757">
    <property type="entry name" value="Chemotaxis receptor methyltransferase CheR, N-terminal domain"/>
    <property type="match status" value="1"/>
</dbReference>
<feature type="domain" description="CheR-type methyltransferase" evidence="11">
    <location>
        <begin position="178"/>
        <end position="439"/>
    </location>
</feature>
<dbReference type="SUPFAM" id="SSF55785">
    <property type="entry name" value="PYP-like sensor domain (PAS domain)"/>
    <property type="match status" value="1"/>
</dbReference>
<dbReference type="EMBL" id="AP025637">
    <property type="protein sequence ID" value="BDG73491.1"/>
    <property type="molecule type" value="Genomic_DNA"/>
</dbReference>
<accession>A0ABM7Y6C2</accession>
<evidence type="ECO:0000259" key="7">
    <source>
        <dbReference type="PROSITE" id="PS50109"/>
    </source>
</evidence>
<dbReference type="Pfam" id="PF01739">
    <property type="entry name" value="CheR"/>
    <property type="match status" value="1"/>
</dbReference>
<dbReference type="Pfam" id="PF02518">
    <property type="entry name" value="HATPase_c"/>
    <property type="match status" value="1"/>
</dbReference>
<dbReference type="InterPro" id="IPR035965">
    <property type="entry name" value="PAS-like_dom_sf"/>
</dbReference>
<evidence type="ECO:0000256" key="1">
    <source>
        <dbReference type="ARBA" id="ARBA00000085"/>
    </source>
</evidence>
<evidence type="ECO:0000256" key="2">
    <source>
        <dbReference type="ARBA" id="ARBA00012438"/>
    </source>
</evidence>
<gene>
    <name evidence="12" type="ORF">Rmf_34200</name>
</gene>
<dbReference type="Gene3D" id="3.30.450.20">
    <property type="entry name" value="PAS domain"/>
    <property type="match status" value="1"/>
</dbReference>
<dbReference type="InterPro" id="IPR005467">
    <property type="entry name" value="His_kinase_dom"/>
</dbReference>
<dbReference type="Proteomes" id="UP000831327">
    <property type="component" value="Chromosome"/>
</dbReference>
<dbReference type="Pfam" id="PF01339">
    <property type="entry name" value="CheB_methylest"/>
    <property type="match status" value="1"/>
</dbReference>
<dbReference type="InterPro" id="IPR022641">
    <property type="entry name" value="CheR_N"/>
</dbReference>
<dbReference type="InterPro" id="IPR035909">
    <property type="entry name" value="CheB_C"/>
</dbReference>
<comment type="caution">
    <text evidence="4">Lacks conserved residue(s) required for the propagation of feature annotation.</text>
</comment>
<evidence type="ECO:0000313" key="12">
    <source>
        <dbReference type="EMBL" id="BDG73491.1"/>
    </source>
</evidence>
<sequence>MALILVQHLDPNHDSMLVDLLATHTRMTVRQAEDGMPVEPDHLYVIPPGSYLSVGNGALHLTEPVARHGARLPCDFLLNSLAQEYGSRAACVILSGTGSDGSLGLKAIKEQGGLVIAQDPDEATFDGMPRSAIATDAVDLVLPASRIPDALMKHIRGGALAAGRNGRPHAAGDALAAIVEFLREKTSQDFRLYKPGTLRRRIERRISALAIPAANMHAYLEKLRDDPVEAEALAKDLLIHVTSFFRDPAVFDLLAEAVVPELVDAAEAGRPIRIWVPGCSTGEEAYSLAMLFHERIAGTQRDIKLQIFGSDVDPDAVVAAREGLYPSTISADVTPERLARFFTRESQGYRVSPELRASVVFTVQDVLNDAPFSRLDMVSCRNLLIYLGPEAQAKVIALFHFALRPGGILLLGGAETIGNTPGRFEVISKPSRIYRHVGRSRPGEVGLIFGAGAPERLGRQPGKLTSSTRGTFYAELCRRLVMASFAPAAVLIDQKQECLYSLGPTDRFLRVPPGAPTQDLLVMAPRSVRNKLRAAIQRALQANERVSQPGGLIRQDGRTLSFSIDVQPVLSEGERLFLVCFVEDSTPGQQVGRVTTPRDLPRIAEIEQELEATRTELQGAIHNLEIANEEQKAVSEEALSASEEYQSTNEELLTSKEELQSLNEELTALNTQLQETLERQRTTSNDLQNVLYSTDVATLFLDTELRIRFFTPATKNLVSVIPGDIGRPLSDLNLRAPDGDLLADALKVLRSRKPIEREIKTRGTTWYSRRILPYRTHDDGVEGVVITFVDITERRLAAQRLEEAKRQAEFANGVKSRFLAAASHDLRQPLQTLTLLQGLLAKSAQGEKAHGLVTRLGETLSAMSGMLNTLLDINQIEAGTIRPEILHFPVNGLLERLRSEFAYHADAQKLGFHVVPSSLVIASDPQLLEQILRNLLSNALKYTRQGKVLLGCRRREGQLRIEVWDTGIGIPDSERQAVFEEYHQLDNAARERGRGLGLGLSIVRRMAELLGHRITVRSWPGKGSVFAIEVDLPPAAPIAPPERMADTRPGQVTAPDGRCGSILLVEDDPDLRDALRIFLEDEGHRTLSAPDGSVALDLVAQGAIRPDLILADYNLPGGMTGVEVTKTLRNRLRHEVPAIILTGDISTTTLRDIQLPRSVQLHKPVRLEDLARSILDLLATQHERPPGGQ</sequence>
<keyword evidence="13" id="KW-1185">Reference proteome</keyword>
<feature type="domain" description="Response regulatory" evidence="8">
    <location>
        <begin position="1061"/>
        <end position="1178"/>
    </location>
</feature>
<dbReference type="PANTHER" id="PTHR24422:SF27">
    <property type="entry name" value="PROTEIN-GLUTAMATE O-METHYLTRANSFERASE"/>
    <property type="match status" value="1"/>
</dbReference>
<keyword evidence="6" id="KW-0175">Coiled coil</keyword>
<dbReference type="InterPro" id="IPR050903">
    <property type="entry name" value="Bact_Chemotaxis_MeTrfase"/>
</dbReference>
<dbReference type="PROSITE" id="PS50109">
    <property type="entry name" value="HIS_KIN"/>
    <property type="match status" value="1"/>
</dbReference>
<protein>
    <recommendedName>
        <fullName evidence="2">histidine kinase</fullName>
        <ecNumber evidence="2">2.7.13.3</ecNumber>
    </recommendedName>
</protein>
<dbReference type="CDD" id="cd16434">
    <property type="entry name" value="CheB-CheR_fusion"/>
    <property type="match status" value="1"/>
</dbReference>
<dbReference type="InterPro" id="IPR029063">
    <property type="entry name" value="SAM-dependent_MTases_sf"/>
</dbReference>
<evidence type="ECO:0000259" key="11">
    <source>
        <dbReference type="PROSITE" id="PS50123"/>
    </source>
</evidence>
<dbReference type="InterPro" id="IPR001789">
    <property type="entry name" value="Sig_transdc_resp-reg_receiver"/>
</dbReference>
<dbReference type="SUPFAM" id="SSF47384">
    <property type="entry name" value="Homodimeric domain of signal transducing histidine kinase"/>
    <property type="match status" value="1"/>
</dbReference>
<evidence type="ECO:0000256" key="5">
    <source>
        <dbReference type="PROSITE-ProRule" id="PRU00169"/>
    </source>
</evidence>
<dbReference type="Gene3D" id="3.40.50.2300">
    <property type="match status" value="1"/>
</dbReference>
<feature type="domain" description="PAC" evidence="9">
    <location>
        <begin position="749"/>
        <end position="803"/>
    </location>
</feature>
<dbReference type="Pfam" id="PF00512">
    <property type="entry name" value="HisKA"/>
    <property type="match status" value="1"/>
</dbReference>
<dbReference type="InterPro" id="IPR022642">
    <property type="entry name" value="CheR_C"/>
</dbReference>
<dbReference type="InterPro" id="IPR003661">
    <property type="entry name" value="HisK_dim/P_dom"/>
</dbReference>